<dbReference type="Proteomes" id="UP001296993">
    <property type="component" value="Unassembled WGS sequence"/>
</dbReference>
<evidence type="ECO:0000313" key="2">
    <source>
        <dbReference type="EMBL" id="MBP2388106.1"/>
    </source>
</evidence>
<name>A0ABS4XIG6_9MICC</name>
<proteinExistence type="predicted"/>
<evidence type="ECO:0000259" key="1">
    <source>
        <dbReference type="Pfam" id="PF03781"/>
    </source>
</evidence>
<keyword evidence="3" id="KW-1185">Reference proteome</keyword>
<dbReference type="PANTHER" id="PTHR23150:SF19">
    <property type="entry name" value="FORMYLGLYCINE-GENERATING ENZYME"/>
    <property type="match status" value="1"/>
</dbReference>
<dbReference type="InterPro" id="IPR016187">
    <property type="entry name" value="CTDL_fold"/>
</dbReference>
<accession>A0ABS4XIG6</accession>
<evidence type="ECO:0000313" key="3">
    <source>
        <dbReference type="Proteomes" id="UP001296993"/>
    </source>
</evidence>
<sequence>MPEAATNTAGHPEWKTIPAGTFQMGSHDFYPDEAPRHERSVGGFQIAAGPTTNAQFAAFIEATGYVTVAERALSAVDFPHLDEAERAPGSLVFTPTGGPVDLGDWQQWWAWVPGAQWRHPLGPGSDLAGKENHPVVQVSYADALSYAQWAGARLPTEAEHEYAASGGAAPDPYVWGRQRDPGGTAMANTWHGRFPYLNTGSAGWAGTSPVGAFPANGYGLYDCIGNVWEWTADYYTSSHEATRTGPAAPAGGCSCGSQDSRLAAQSAEPGSAAPRRVLKGGSHLCAPEYCLRYRPAARSPQTEDSATSHIGFRCARP</sequence>
<dbReference type="Pfam" id="PF03781">
    <property type="entry name" value="FGE-sulfatase"/>
    <property type="match status" value="1"/>
</dbReference>
<dbReference type="RefSeq" id="WP_210000914.1">
    <property type="nucleotide sequence ID" value="NZ_BAAAJY010000001.1"/>
</dbReference>
<reference evidence="2 3" key="1">
    <citation type="submission" date="2021-03" db="EMBL/GenBank/DDBJ databases">
        <title>Sequencing the genomes of 1000 actinobacteria strains.</title>
        <authorList>
            <person name="Klenk H.-P."/>
        </authorList>
    </citation>
    <scope>NUCLEOTIDE SEQUENCE [LARGE SCALE GENOMIC DNA]</scope>
    <source>
        <strain evidence="2 3">DSM 15797</strain>
    </source>
</reference>
<dbReference type="InterPro" id="IPR051043">
    <property type="entry name" value="Sulfatase_Mod_Factor_Kinase"/>
</dbReference>
<gene>
    <name evidence="2" type="ORF">JOF47_003617</name>
</gene>
<dbReference type="PANTHER" id="PTHR23150">
    <property type="entry name" value="SULFATASE MODIFYING FACTOR 1, 2"/>
    <property type="match status" value="1"/>
</dbReference>
<dbReference type="InterPro" id="IPR042095">
    <property type="entry name" value="SUMF_sf"/>
</dbReference>
<organism evidence="2 3">
    <name type="scientific">Paeniglutamicibacter kerguelensis</name>
    <dbReference type="NCBI Taxonomy" id="254788"/>
    <lineage>
        <taxon>Bacteria</taxon>
        <taxon>Bacillati</taxon>
        <taxon>Actinomycetota</taxon>
        <taxon>Actinomycetes</taxon>
        <taxon>Micrococcales</taxon>
        <taxon>Micrococcaceae</taxon>
        <taxon>Paeniglutamicibacter</taxon>
    </lineage>
</organism>
<dbReference type="SUPFAM" id="SSF56436">
    <property type="entry name" value="C-type lectin-like"/>
    <property type="match status" value="1"/>
</dbReference>
<dbReference type="Gene3D" id="3.90.1580.10">
    <property type="entry name" value="paralog of FGE (formylglycine-generating enzyme)"/>
    <property type="match status" value="1"/>
</dbReference>
<feature type="domain" description="Sulfatase-modifying factor enzyme-like" evidence="1">
    <location>
        <begin position="12"/>
        <end position="316"/>
    </location>
</feature>
<dbReference type="EMBL" id="JAGIOF010000001">
    <property type="protein sequence ID" value="MBP2388106.1"/>
    <property type="molecule type" value="Genomic_DNA"/>
</dbReference>
<dbReference type="InterPro" id="IPR005532">
    <property type="entry name" value="SUMF_dom"/>
</dbReference>
<protein>
    <submittedName>
        <fullName evidence="2">Formylglycine-generating enzyme required for sulfatase activity</fullName>
    </submittedName>
</protein>
<comment type="caution">
    <text evidence="2">The sequence shown here is derived from an EMBL/GenBank/DDBJ whole genome shotgun (WGS) entry which is preliminary data.</text>
</comment>